<keyword evidence="16" id="KW-1185">Reference proteome</keyword>
<dbReference type="PROSITE" id="PS00211">
    <property type="entry name" value="ABC_TRANSPORTER_1"/>
    <property type="match status" value="1"/>
</dbReference>
<dbReference type="GO" id="GO:0005524">
    <property type="term" value="F:ATP binding"/>
    <property type="evidence" value="ECO:0007669"/>
    <property type="project" value="UniProtKB-UniRule"/>
</dbReference>
<evidence type="ECO:0000256" key="12">
    <source>
        <dbReference type="HAMAP-Rule" id="MF_00847"/>
    </source>
</evidence>
<comment type="caution">
    <text evidence="15">The sequence shown here is derived from an EMBL/GenBank/DDBJ whole genome shotgun (WGS) entry which is preliminary data.</text>
</comment>
<evidence type="ECO:0000259" key="14">
    <source>
        <dbReference type="PROSITE" id="PS50893"/>
    </source>
</evidence>
<keyword evidence="13" id="KW-0175">Coiled coil</keyword>
<comment type="subunit">
    <text evidence="12">Monomer. Probably contacts ribosomal proteins L1, L5, L33 and S7, the 16S and 23S rRNA and the P-site containing tRNA(fMet).</text>
</comment>
<feature type="binding site" evidence="12">
    <location>
        <begin position="356"/>
        <end position="363"/>
    </location>
    <ligand>
        <name>ATP</name>
        <dbReference type="ChEBI" id="CHEBI:30616"/>
        <label>2</label>
    </ligand>
</feature>
<feature type="binding site" evidence="12">
    <location>
        <begin position="39"/>
        <end position="46"/>
    </location>
    <ligand>
        <name>ATP</name>
        <dbReference type="ChEBI" id="CHEBI:30616"/>
        <label>1</label>
    </ligand>
</feature>
<comment type="similarity">
    <text evidence="1 12">Belongs to the ABC transporter superfamily. ABCF family. Translational throttle EttA subfamily.</text>
</comment>
<dbReference type="Pfam" id="PF00005">
    <property type="entry name" value="ABC_tran"/>
    <property type="match status" value="2"/>
</dbReference>
<keyword evidence="5 12" id="KW-0677">Repeat</keyword>
<evidence type="ECO:0000256" key="5">
    <source>
        <dbReference type="ARBA" id="ARBA00022737"/>
    </source>
</evidence>
<evidence type="ECO:0000256" key="8">
    <source>
        <dbReference type="ARBA" id="ARBA00022840"/>
    </source>
</evidence>
<dbReference type="NCBIfam" id="NF008775">
    <property type="entry name" value="PRK11819.1"/>
    <property type="match status" value="1"/>
</dbReference>
<dbReference type="InterPro" id="IPR017871">
    <property type="entry name" value="ABC_transporter-like_CS"/>
</dbReference>
<dbReference type="FunFam" id="3.40.50.300:FF:000183">
    <property type="entry name" value="ABC transporter ATP-binding protein yjjK"/>
    <property type="match status" value="1"/>
</dbReference>
<dbReference type="InterPro" id="IPR027417">
    <property type="entry name" value="P-loop_NTPase"/>
</dbReference>
<dbReference type="InterPro" id="IPR022374">
    <property type="entry name" value="EttA"/>
</dbReference>
<evidence type="ECO:0000256" key="7">
    <source>
        <dbReference type="ARBA" id="ARBA00022801"/>
    </source>
</evidence>
<dbReference type="GO" id="GO:0016887">
    <property type="term" value="F:ATP hydrolysis activity"/>
    <property type="evidence" value="ECO:0007669"/>
    <property type="project" value="UniProtKB-UniRule"/>
</dbReference>
<evidence type="ECO:0000256" key="11">
    <source>
        <dbReference type="ARBA" id="ARBA00022917"/>
    </source>
</evidence>
<dbReference type="SMART" id="SM00382">
    <property type="entry name" value="AAA"/>
    <property type="match status" value="2"/>
</dbReference>
<feature type="domain" description="ABC transporter" evidence="14">
    <location>
        <begin position="324"/>
        <end position="550"/>
    </location>
</feature>
<feature type="region of interest" description="PtIM" evidence="12">
    <location>
        <begin position="242"/>
        <end position="322"/>
    </location>
</feature>
<protein>
    <recommendedName>
        <fullName evidence="12">Energy-dependent translational throttle protein EttA</fullName>
        <ecNumber evidence="12">3.6.1.-</ecNumber>
    </recommendedName>
    <alternativeName>
        <fullName evidence="12">Translational regulatory factor EttA</fullName>
    </alternativeName>
</protein>
<keyword evidence="11 12" id="KW-0648">Protein biosynthesis</keyword>
<dbReference type="SUPFAM" id="SSF52540">
    <property type="entry name" value="P-loop containing nucleoside triphosphate hydrolases"/>
    <property type="match status" value="2"/>
</dbReference>
<dbReference type="GO" id="GO:0019843">
    <property type="term" value="F:rRNA binding"/>
    <property type="evidence" value="ECO:0007669"/>
    <property type="project" value="UniProtKB-UniRule"/>
</dbReference>
<keyword evidence="10 12" id="KW-0694">RNA-binding</keyword>
<evidence type="ECO:0000256" key="1">
    <source>
        <dbReference type="ARBA" id="ARBA00005868"/>
    </source>
</evidence>
<dbReference type="Proteomes" id="UP000448235">
    <property type="component" value="Unassembled WGS sequence"/>
</dbReference>
<keyword evidence="2 12" id="KW-0963">Cytoplasm</keyword>
<evidence type="ECO:0000256" key="2">
    <source>
        <dbReference type="ARBA" id="ARBA00022490"/>
    </source>
</evidence>
<evidence type="ECO:0000256" key="9">
    <source>
        <dbReference type="ARBA" id="ARBA00022845"/>
    </source>
</evidence>
<feature type="coiled-coil region" evidence="13">
    <location>
        <begin position="83"/>
        <end position="110"/>
    </location>
</feature>
<accession>A0A7X4W1N7</accession>
<dbReference type="EC" id="3.6.1.-" evidence="12"/>
<dbReference type="FunFam" id="3.40.50.300:FF:000011">
    <property type="entry name" value="Putative ABC transporter ATP-binding component"/>
    <property type="match status" value="1"/>
</dbReference>
<organism evidence="15 16">
    <name type="scientific">Halomonas icarae</name>
    <dbReference type="NCBI Taxonomy" id="2691040"/>
    <lineage>
        <taxon>Bacteria</taxon>
        <taxon>Pseudomonadati</taxon>
        <taxon>Pseudomonadota</taxon>
        <taxon>Gammaproteobacteria</taxon>
        <taxon>Oceanospirillales</taxon>
        <taxon>Halomonadaceae</taxon>
        <taxon>Halomonas</taxon>
    </lineage>
</organism>
<keyword evidence="9 12" id="KW-0810">Translation regulation</keyword>
<gene>
    <name evidence="12 15" type="primary">ettA</name>
    <name evidence="15" type="ORF">GRB80_09300</name>
</gene>
<dbReference type="Gene3D" id="3.40.50.300">
    <property type="entry name" value="P-loop containing nucleotide triphosphate hydrolases"/>
    <property type="match status" value="2"/>
</dbReference>
<sequence>MAQYVYTMNRVGKIVPPKKQILKDISLSFFPGAKIGVLGLNGAGKSTLLRIMAGVDTEFEGEARPMPGINVGYLPQEPQLDDDKNVRETVEEALGEIKDAQEKLDAVYAAYAEPDADFDALASEQARLENIIEASDAHNLDRKLEVAAEALRLPPWDARVGNLSGGERRRVALCRLLLSSPDMLLLDEPTNHLDAESVAWLERFLHDYNGTVVAITHDRYFLDNVAGWILELDRGQGIPFEGNYSGWLEAKEKRLEQEAKQEASRNKAIKHELEWVRSNAKGRQAKSKARLNRFEEMQSGDFQKRNETNEIYIPPGPRLGDKVIEFHGVSKAFDNKLLYEDLDFTIPPGAIVGIVGGNGAGKSTLFKLITGKEQPDTGEVVVGETVDIAYVEQLRDALDDKQTVWEAVSDGQDMLNINGYEVSSRAYVGRFNFKGNDQQKRLNELSGGERGRLQLAQTLKQGANVLLLDEPSNDLDIETLRALEEALLAFPGCALVISHDRWFLDRIATHILAFEGDSHVEFFEGNYTEYEADHKKRVGDDTPHRMKYKRIDA</sequence>
<dbReference type="PANTHER" id="PTHR43858:SF1">
    <property type="entry name" value="ABC TRANSPORTER-RELATED PROTEIN"/>
    <property type="match status" value="1"/>
</dbReference>
<reference evidence="15 16" key="1">
    <citation type="submission" date="2019-12" db="EMBL/GenBank/DDBJ databases">
        <title>Draft genome sequencing of Halomonas icarensis D1-1.</title>
        <authorList>
            <person name="Pandiyan K."/>
            <person name="Kushwaha P."/>
            <person name="Gowdham M."/>
            <person name="Chakdar H."/>
            <person name="Singh A."/>
            <person name="Kumar M."/>
            <person name="Saxena A.K."/>
        </authorList>
    </citation>
    <scope>NUCLEOTIDE SEQUENCE [LARGE SCALE GENOMIC DNA]</scope>
    <source>
        <strain evidence="15 16">D1-1</strain>
    </source>
</reference>
<feature type="domain" description="ABC transporter" evidence="14">
    <location>
        <begin position="6"/>
        <end position="259"/>
    </location>
</feature>
<dbReference type="InterPro" id="IPR032781">
    <property type="entry name" value="ABC_tran_Xtn"/>
</dbReference>
<keyword evidence="6 12" id="KW-0547">Nucleotide-binding</keyword>
<evidence type="ECO:0000256" key="10">
    <source>
        <dbReference type="ARBA" id="ARBA00022884"/>
    </source>
</evidence>
<comment type="domain">
    <text evidence="12">The arm domain is inserted in the first ABC transporter domain. Probably contacts ribosomal protein L1.</text>
</comment>
<comment type="subcellular location">
    <subcellularLocation>
        <location evidence="12">Cytoplasm</location>
    </subcellularLocation>
    <text evidence="12">Associates with ribosomes and polysomes.</text>
</comment>
<evidence type="ECO:0000256" key="13">
    <source>
        <dbReference type="SAM" id="Coils"/>
    </source>
</evidence>
<dbReference type="PANTHER" id="PTHR43858">
    <property type="entry name" value="ENERGY-DEPENDENT TRANSLATIONAL THROTTLE PROTEIN ETTA"/>
    <property type="match status" value="1"/>
</dbReference>
<evidence type="ECO:0000256" key="3">
    <source>
        <dbReference type="ARBA" id="ARBA00022555"/>
    </source>
</evidence>
<proteinExistence type="inferred from homology"/>
<comment type="function">
    <text evidence="12">A translation factor that gates the progression of the 70S ribosomal initiation complex (IC, containing tRNA(fMet) in the P-site) into the translation elongation cycle by using a mechanism sensitive to the ATP/ADP ratio. Binds to the 70S ribosome E-site where it modulates the state of the translating ribosome during subunit translocation. ATP hydrolysis probably frees it from the ribosome, which can enter the elongation phase.</text>
</comment>
<dbReference type="PROSITE" id="PS50893">
    <property type="entry name" value="ABC_TRANSPORTER_2"/>
    <property type="match status" value="2"/>
</dbReference>
<keyword evidence="4 12" id="KW-0699">rRNA-binding</keyword>
<keyword evidence="8 12" id="KW-0067">ATP-binding</keyword>
<dbReference type="RefSeq" id="WP_161423380.1">
    <property type="nucleotide sequence ID" value="NZ_JARWMY010000004.1"/>
</dbReference>
<dbReference type="NCBIfam" id="TIGR03719">
    <property type="entry name" value="ABC_ABC_ChvD"/>
    <property type="match status" value="1"/>
</dbReference>
<evidence type="ECO:0000313" key="15">
    <source>
        <dbReference type="EMBL" id="NAW13043.1"/>
    </source>
</evidence>
<dbReference type="InterPro" id="IPR003439">
    <property type="entry name" value="ABC_transporter-like_ATP-bd"/>
</dbReference>
<dbReference type="GO" id="GO:0043022">
    <property type="term" value="F:ribosome binding"/>
    <property type="evidence" value="ECO:0007669"/>
    <property type="project" value="UniProtKB-UniRule"/>
</dbReference>
<dbReference type="EMBL" id="WUTS01000001">
    <property type="protein sequence ID" value="NAW13043.1"/>
    <property type="molecule type" value="Genomic_DNA"/>
</dbReference>
<evidence type="ECO:0000256" key="6">
    <source>
        <dbReference type="ARBA" id="ARBA00022741"/>
    </source>
</evidence>
<evidence type="ECO:0000256" key="4">
    <source>
        <dbReference type="ARBA" id="ARBA00022730"/>
    </source>
</evidence>
<feature type="region of interest" description="Arm" evidence="12">
    <location>
        <begin position="95"/>
        <end position="139"/>
    </location>
</feature>
<keyword evidence="3 12" id="KW-0820">tRNA-binding</keyword>
<dbReference type="HAMAP" id="MF_00847">
    <property type="entry name" value="EttA"/>
    <property type="match status" value="1"/>
</dbReference>
<keyword evidence="7 12" id="KW-0378">Hydrolase</keyword>
<comment type="domain">
    <text evidence="12">The P-site tRNA interaction motif (PtIM domain) probably interacts with the P-site tRNA(fMet) as well as the 23S rRNA.</text>
</comment>
<dbReference type="GO" id="GO:0006412">
    <property type="term" value="P:translation"/>
    <property type="evidence" value="ECO:0007669"/>
    <property type="project" value="UniProtKB-KW"/>
</dbReference>
<dbReference type="InterPro" id="IPR003593">
    <property type="entry name" value="AAA+_ATPase"/>
</dbReference>
<dbReference type="GO" id="GO:0005737">
    <property type="term" value="C:cytoplasm"/>
    <property type="evidence" value="ECO:0007669"/>
    <property type="project" value="UniProtKB-SubCell"/>
</dbReference>
<name>A0A7X4W1N7_9GAMM</name>
<dbReference type="GO" id="GO:0045900">
    <property type="term" value="P:negative regulation of translational elongation"/>
    <property type="evidence" value="ECO:0007669"/>
    <property type="project" value="UniProtKB-UniRule"/>
</dbReference>
<comment type="catalytic activity">
    <reaction evidence="12">
        <text>ATP + H2O = ADP + phosphate + H(+)</text>
        <dbReference type="Rhea" id="RHEA:13065"/>
        <dbReference type="ChEBI" id="CHEBI:15377"/>
        <dbReference type="ChEBI" id="CHEBI:15378"/>
        <dbReference type="ChEBI" id="CHEBI:30616"/>
        <dbReference type="ChEBI" id="CHEBI:43474"/>
        <dbReference type="ChEBI" id="CHEBI:456216"/>
    </reaction>
</comment>
<evidence type="ECO:0000313" key="16">
    <source>
        <dbReference type="Proteomes" id="UP000448235"/>
    </source>
</evidence>
<dbReference type="AlphaFoldDB" id="A0A7X4W1N7"/>
<dbReference type="Pfam" id="PF12848">
    <property type="entry name" value="ABC_tran_Xtn"/>
    <property type="match status" value="1"/>
</dbReference>
<dbReference type="GO" id="GO:0000049">
    <property type="term" value="F:tRNA binding"/>
    <property type="evidence" value="ECO:0007669"/>
    <property type="project" value="UniProtKB-UniRule"/>
</dbReference>
<dbReference type="CDD" id="cd03221">
    <property type="entry name" value="ABCF_EF-3"/>
    <property type="match status" value="2"/>
</dbReference>